<dbReference type="EMBL" id="CAMXCT020000001">
    <property type="protein sequence ID" value="CAL1125580.1"/>
    <property type="molecule type" value="Genomic_DNA"/>
</dbReference>
<keyword evidence="1" id="KW-1133">Transmembrane helix</keyword>
<sequence length="679" mass="73494">MIPTGQFFPIPRRSLHISLALAALCALLAFTNGTASAAGVEDVDWESLPITNHRDLQAVDNDGLRAFPTNVFPIRLFGVLLNNPADMLDSTPFEPNPVPFNLGASWQVFVQAIEPDDFGGTAVFMGQHYGNVPPNLEFTPAPTPDPSRSYSNADWLDEITRVSMDRETGHVFQAGDLVEIHAQGALYFGGKTNVNEEHFIESELDFELKLITPGYGLPTPTSLTLADIWDEAEDSVLFDPTRAAGGERYQGELVELMNVQLVDDPILWGPDSLLTVADAEGREFSLHLGLDDGFSGAAPEGFFSAVGIFNQEGGGTAGYELWVMDPSNITVVPEPTTLALAIMGGCGLLVLGMNSDTSPLRAAFTLIELLVVIAIIGILTALLIPAVQYAREAGRRAHCTNNLRQIGLAITQYHESHQSYPPGNVTRSAGICYGGGPGTEGYPSEDGANWCLSILVFLEEKPLFEQYDFEDFNEAVQNREVREKPLPVFACPSDISTSDLLVPATGPASPYALNLMYRPGSYRAVAGRSDGIRFLDSAELGDFAREDRGPIHTIGLLDFTTESIRHIRDGTSHTLMVGESTTRTSLPFRTFWAYAYAHYSLSTVTPQARTLLADYDECKALGGYGGSLPCRRGWGSLHSGVINFVYCDASVHVISTGIDMEVLQAMATIDGGEAVIQAP</sequence>
<feature type="domain" description="DUF1559" evidence="3">
    <location>
        <begin position="388"/>
        <end position="661"/>
    </location>
</feature>
<dbReference type="OrthoDB" id="410349at2759"/>
<dbReference type="InterPro" id="IPR012902">
    <property type="entry name" value="N_methyl_site"/>
</dbReference>
<feature type="signal peptide" evidence="2">
    <location>
        <begin position="1"/>
        <end position="37"/>
    </location>
</feature>
<dbReference type="Pfam" id="PF07596">
    <property type="entry name" value="SBP_bac_10"/>
    <property type="match status" value="1"/>
</dbReference>
<keyword evidence="1" id="KW-0472">Membrane</keyword>
<dbReference type="InterPro" id="IPR011453">
    <property type="entry name" value="DUF1559"/>
</dbReference>
<dbReference type="EMBL" id="CAMXCT010000001">
    <property type="protein sequence ID" value="CAI3972205.1"/>
    <property type="molecule type" value="Genomic_DNA"/>
</dbReference>
<feature type="chain" id="PRO_5043269436" description="DUF1559 domain-containing protein" evidence="2">
    <location>
        <begin position="38"/>
        <end position="679"/>
    </location>
</feature>
<gene>
    <name evidence="4" type="ORF">C1SCF055_LOCUS795</name>
</gene>
<keyword evidence="2" id="KW-0732">Signal</keyword>
<dbReference type="NCBIfam" id="TIGR02532">
    <property type="entry name" value="IV_pilin_GFxxxE"/>
    <property type="match status" value="1"/>
</dbReference>
<protein>
    <recommendedName>
        <fullName evidence="3">DUF1559 domain-containing protein</fullName>
    </recommendedName>
</protein>
<reference evidence="4" key="1">
    <citation type="submission" date="2022-10" db="EMBL/GenBank/DDBJ databases">
        <authorList>
            <person name="Chen Y."/>
            <person name="Dougan E. K."/>
            <person name="Chan C."/>
            <person name="Rhodes N."/>
            <person name="Thang M."/>
        </authorList>
    </citation>
    <scope>NUCLEOTIDE SEQUENCE</scope>
</reference>
<dbReference type="PANTHER" id="PTHR30093:SF2">
    <property type="entry name" value="TYPE II SECRETION SYSTEM PROTEIN H"/>
    <property type="match status" value="1"/>
</dbReference>
<keyword evidence="6" id="KW-1185">Reference proteome</keyword>
<evidence type="ECO:0000256" key="2">
    <source>
        <dbReference type="SAM" id="SignalP"/>
    </source>
</evidence>
<comment type="caution">
    <text evidence="4">The sequence shown here is derived from an EMBL/GenBank/DDBJ whole genome shotgun (WGS) entry which is preliminary data.</text>
</comment>
<evidence type="ECO:0000256" key="1">
    <source>
        <dbReference type="SAM" id="Phobius"/>
    </source>
</evidence>
<dbReference type="NCBIfam" id="TIGR04294">
    <property type="entry name" value="pre_pil_HX9DG"/>
    <property type="match status" value="1"/>
</dbReference>
<name>A0A9P1BGS2_9DINO</name>
<proteinExistence type="predicted"/>
<feature type="transmembrane region" description="Helical" evidence="1">
    <location>
        <begin position="366"/>
        <end position="387"/>
    </location>
</feature>
<evidence type="ECO:0000313" key="6">
    <source>
        <dbReference type="Proteomes" id="UP001152797"/>
    </source>
</evidence>
<reference evidence="5" key="2">
    <citation type="submission" date="2024-04" db="EMBL/GenBank/DDBJ databases">
        <authorList>
            <person name="Chen Y."/>
            <person name="Shah S."/>
            <person name="Dougan E. K."/>
            <person name="Thang M."/>
            <person name="Chan C."/>
        </authorList>
    </citation>
    <scope>NUCLEOTIDE SEQUENCE [LARGE SCALE GENOMIC DNA]</scope>
</reference>
<accession>A0A9P1BGS2</accession>
<dbReference type="Proteomes" id="UP001152797">
    <property type="component" value="Unassembled WGS sequence"/>
</dbReference>
<evidence type="ECO:0000259" key="3">
    <source>
        <dbReference type="Pfam" id="PF07596"/>
    </source>
</evidence>
<dbReference type="Pfam" id="PF07963">
    <property type="entry name" value="N_methyl"/>
    <property type="match status" value="1"/>
</dbReference>
<evidence type="ECO:0000313" key="4">
    <source>
        <dbReference type="EMBL" id="CAI3972205.1"/>
    </source>
</evidence>
<dbReference type="SUPFAM" id="SSF54523">
    <property type="entry name" value="Pili subunits"/>
    <property type="match status" value="1"/>
</dbReference>
<evidence type="ECO:0000313" key="5">
    <source>
        <dbReference type="EMBL" id="CAL1125580.1"/>
    </source>
</evidence>
<dbReference type="Gene3D" id="3.30.700.10">
    <property type="entry name" value="Glycoprotein, Type 4 Pilin"/>
    <property type="match status" value="1"/>
</dbReference>
<feature type="transmembrane region" description="Helical" evidence="1">
    <location>
        <begin position="336"/>
        <end position="354"/>
    </location>
</feature>
<dbReference type="InterPro" id="IPR045584">
    <property type="entry name" value="Pilin-like"/>
</dbReference>
<keyword evidence="1" id="KW-0812">Transmembrane</keyword>
<dbReference type="AlphaFoldDB" id="A0A9P1BGS2"/>
<dbReference type="PANTHER" id="PTHR30093">
    <property type="entry name" value="GENERAL SECRETION PATHWAY PROTEIN G"/>
    <property type="match status" value="1"/>
</dbReference>
<dbReference type="InterPro" id="IPR027558">
    <property type="entry name" value="Pre_pil_HX9DG_C"/>
</dbReference>
<dbReference type="EMBL" id="CAMXCT030000001">
    <property type="protein sequence ID" value="CAL4759517.1"/>
    <property type="molecule type" value="Genomic_DNA"/>
</dbReference>
<organism evidence="4">
    <name type="scientific">Cladocopium goreaui</name>
    <dbReference type="NCBI Taxonomy" id="2562237"/>
    <lineage>
        <taxon>Eukaryota</taxon>
        <taxon>Sar</taxon>
        <taxon>Alveolata</taxon>
        <taxon>Dinophyceae</taxon>
        <taxon>Suessiales</taxon>
        <taxon>Symbiodiniaceae</taxon>
        <taxon>Cladocopium</taxon>
    </lineage>
</organism>